<keyword evidence="7" id="KW-0732">Signal</keyword>
<organism evidence="9 10">
    <name type="scientific">Marinomonas pollencensis</name>
    <dbReference type="NCBI Taxonomy" id="491954"/>
    <lineage>
        <taxon>Bacteria</taxon>
        <taxon>Pseudomonadati</taxon>
        <taxon>Pseudomonadota</taxon>
        <taxon>Gammaproteobacteria</taxon>
        <taxon>Oceanospirillales</taxon>
        <taxon>Oceanospirillaceae</taxon>
        <taxon>Marinomonas</taxon>
    </lineage>
</organism>
<dbReference type="EMBL" id="QUNG01000002">
    <property type="protein sequence ID" value="REG85831.1"/>
    <property type="molecule type" value="Genomic_DNA"/>
</dbReference>
<keyword evidence="5" id="KW-0862">Zinc</keyword>
<dbReference type="CDD" id="cd07324">
    <property type="entry name" value="M48C_Oma1-like"/>
    <property type="match status" value="1"/>
</dbReference>
<dbReference type="Gene3D" id="3.30.2010.10">
    <property type="entry name" value="Metalloproteases ('zincins'), catalytic domain"/>
    <property type="match status" value="1"/>
</dbReference>
<dbReference type="GO" id="GO:0004222">
    <property type="term" value="F:metalloendopeptidase activity"/>
    <property type="evidence" value="ECO:0007669"/>
    <property type="project" value="InterPro"/>
</dbReference>
<dbReference type="Pfam" id="PF01435">
    <property type="entry name" value="Peptidase_M48"/>
    <property type="match status" value="1"/>
</dbReference>
<feature type="signal peptide" evidence="7">
    <location>
        <begin position="1"/>
        <end position="26"/>
    </location>
</feature>
<name>A0A3E0DRU5_9GAMM</name>
<dbReference type="GO" id="GO:0016020">
    <property type="term" value="C:membrane"/>
    <property type="evidence" value="ECO:0007669"/>
    <property type="project" value="TreeGrafter"/>
</dbReference>
<keyword evidence="4" id="KW-0378">Hydrolase</keyword>
<feature type="chain" id="PRO_5017543701" evidence="7">
    <location>
        <begin position="27"/>
        <end position="470"/>
    </location>
</feature>
<feature type="domain" description="Peptidase M48" evidence="8">
    <location>
        <begin position="86"/>
        <end position="252"/>
    </location>
</feature>
<dbReference type="RefSeq" id="WP_115896603.1">
    <property type="nucleotide sequence ID" value="NZ_QUNG01000002.1"/>
</dbReference>
<evidence type="ECO:0000313" key="9">
    <source>
        <dbReference type="EMBL" id="REG85831.1"/>
    </source>
</evidence>
<dbReference type="PANTHER" id="PTHR22726:SF1">
    <property type="entry name" value="METALLOENDOPEPTIDASE OMA1, MITOCHONDRIAL"/>
    <property type="match status" value="1"/>
</dbReference>
<evidence type="ECO:0000259" key="8">
    <source>
        <dbReference type="Pfam" id="PF01435"/>
    </source>
</evidence>
<keyword evidence="6" id="KW-0482">Metalloprotease</keyword>
<dbReference type="GO" id="GO:0051603">
    <property type="term" value="P:proteolysis involved in protein catabolic process"/>
    <property type="evidence" value="ECO:0007669"/>
    <property type="project" value="TreeGrafter"/>
</dbReference>
<evidence type="ECO:0000256" key="1">
    <source>
        <dbReference type="ARBA" id="ARBA00001947"/>
    </source>
</evidence>
<comment type="cofactor">
    <cofactor evidence="1">
        <name>Zn(2+)</name>
        <dbReference type="ChEBI" id="CHEBI:29105"/>
    </cofactor>
</comment>
<evidence type="ECO:0000313" key="10">
    <source>
        <dbReference type="Proteomes" id="UP000256542"/>
    </source>
</evidence>
<evidence type="ECO:0000256" key="4">
    <source>
        <dbReference type="ARBA" id="ARBA00022801"/>
    </source>
</evidence>
<evidence type="ECO:0000256" key="3">
    <source>
        <dbReference type="ARBA" id="ARBA00022723"/>
    </source>
</evidence>
<comment type="caution">
    <text evidence="9">The sequence shown here is derived from an EMBL/GenBank/DDBJ whole genome shotgun (WGS) entry which is preliminary data.</text>
</comment>
<protein>
    <submittedName>
        <fullName evidence="9">Putative Zn-dependent protease</fullName>
    </submittedName>
</protein>
<dbReference type="Proteomes" id="UP000256542">
    <property type="component" value="Unassembled WGS sequence"/>
</dbReference>
<dbReference type="OrthoDB" id="9810445at2"/>
<dbReference type="InterPro" id="IPR051156">
    <property type="entry name" value="Mito/Outer_Membr_Metalloprot"/>
</dbReference>
<accession>A0A3E0DRU5</accession>
<keyword evidence="3" id="KW-0479">Metal-binding</keyword>
<evidence type="ECO:0000256" key="6">
    <source>
        <dbReference type="ARBA" id="ARBA00023049"/>
    </source>
</evidence>
<proteinExistence type="predicted"/>
<dbReference type="GO" id="GO:0046872">
    <property type="term" value="F:metal ion binding"/>
    <property type="evidence" value="ECO:0007669"/>
    <property type="project" value="UniProtKB-KW"/>
</dbReference>
<evidence type="ECO:0000256" key="2">
    <source>
        <dbReference type="ARBA" id="ARBA00022670"/>
    </source>
</evidence>
<evidence type="ECO:0000256" key="5">
    <source>
        <dbReference type="ARBA" id="ARBA00022833"/>
    </source>
</evidence>
<keyword evidence="2 9" id="KW-0645">Protease</keyword>
<reference evidence="9 10" key="1">
    <citation type="submission" date="2018-08" db="EMBL/GenBank/DDBJ databases">
        <title>Genomic Encyclopedia of Type Strains, Phase III (KMG-III): the genomes of soil and plant-associated and newly described type strains.</title>
        <authorList>
            <person name="Whitman W."/>
        </authorList>
    </citation>
    <scope>NUCLEOTIDE SEQUENCE [LARGE SCALE GENOMIC DNA]</scope>
    <source>
        <strain evidence="9 10">CECT 7375</strain>
    </source>
</reference>
<dbReference type="PANTHER" id="PTHR22726">
    <property type="entry name" value="METALLOENDOPEPTIDASE OMA1"/>
    <property type="match status" value="1"/>
</dbReference>
<dbReference type="AlphaFoldDB" id="A0A3E0DRU5"/>
<keyword evidence="10" id="KW-1185">Reference proteome</keyword>
<gene>
    <name evidence="9" type="ORF">DFP81_102370</name>
</gene>
<sequence length="470" mass="53175">MRLFSAVTTKLSILLVVFSISFSNSAYSILPDLTATKDERSLSNPSYVVGQHWFRKLNGSASVIDFPPAYDYLKGALSRILPQTSLYNKMIEMTLLNSTQTNAFVIPGNHLFIYSDIMEIITSEDTFYGLLAHEVSHLDLNHYERQTQHAGEEFHKNLLLIGAGFAAALAGADPDASAALWMGGMANQVDGLLSYSRTQEQEADRHGRQYLVDAGLDPKGMNTLFSALAKASSHRPQLEFLSSHPLPQTRMADSLSTSSPKSILETRNHSDFDYFRATLLTYRAMLADDPYHYLASIFPDSQSDVGHYAKALLHYLDQSPDQALNSLSKVNHSNRFIDYLRVKSFAANNQQSNALAILKAKLSLAPKDIVFSTLYAELTNKKPETLKTPYLYQKKQMWEAYMNYYQGISNIPMALNYKALYEFSQGKDKQAENLISRAYRDISLQDKEIVKKTEEYFERIKEVEKRQDIK</sequence>
<evidence type="ECO:0000256" key="7">
    <source>
        <dbReference type="SAM" id="SignalP"/>
    </source>
</evidence>
<dbReference type="InterPro" id="IPR001915">
    <property type="entry name" value="Peptidase_M48"/>
</dbReference>